<dbReference type="GO" id="GO:0008320">
    <property type="term" value="F:protein transmembrane transporter activity"/>
    <property type="evidence" value="ECO:0007669"/>
    <property type="project" value="TreeGrafter"/>
</dbReference>
<dbReference type="InterPro" id="IPR051544">
    <property type="entry name" value="TPS_OM_transporter"/>
</dbReference>
<reference evidence="2 3" key="1">
    <citation type="submission" date="2018-04" db="EMBL/GenBank/DDBJ databases">
        <title>Novel species isolated from glacier.</title>
        <authorList>
            <person name="Liu Q."/>
            <person name="Xin Y.-H."/>
        </authorList>
    </citation>
    <scope>NUCLEOTIDE SEQUENCE [LARGE SCALE GENOMIC DNA]</scope>
    <source>
        <strain evidence="2 3">GT1R17</strain>
    </source>
</reference>
<proteinExistence type="predicted"/>
<dbReference type="RefSeq" id="WP_107938509.1">
    <property type="nucleotide sequence ID" value="NZ_QANS01000001.1"/>
</dbReference>
<dbReference type="PANTHER" id="PTHR34597">
    <property type="entry name" value="SLR1661 PROTEIN"/>
    <property type="match status" value="1"/>
</dbReference>
<comment type="caution">
    <text evidence="2">The sequence shown here is derived from an EMBL/GenBank/DDBJ whole genome shotgun (WGS) entry which is preliminary data.</text>
</comment>
<dbReference type="OrthoDB" id="7060721at2"/>
<feature type="compositionally biased region" description="Polar residues" evidence="1">
    <location>
        <begin position="11"/>
        <end position="21"/>
    </location>
</feature>
<organism evidence="2 3">
    <name type="scientific">Stenotrophobium rhamnosiphilum</name>
    <dbReference type="NCBI Taxonomy" id="2029166"/>
    <lineage>
        <taxon>Bacteria</taxon>
        <taxon>Pseudomonadati</taxon>
        <taxon>Pseudomonadota</taxon>
        <taxon>Gammaproteobacteria</taxon>
        <taxon>Nevskiales</taxon>
        <taxon>Nevskiaceae</taxon>
        <taxon>Stenotrophobium</taxon>
    </lineage>
</organism>
<dbReference type="AlphaFoldDB" id="A0A2T5MJQ2"/>
<evidence type="ECO:0000313" key="2">
    <source>
        <dbReference type="EMBL" id="PTU32801.1"/>
    </source>
</evidence>
<protein>
    <recommendedName>
        <fullName evidence="4">Haemolysin activator HlyB C-terminal domain-containing protein</fullName>
    </recommendedName>
</protein>
<evidence type="ECO:0000313" key="3">
    <source>
        <dbReference type="Proteomes" id="UP000244248"/>
    </source>
</evidence>
<dbReference type="GO" id="GO:0046819">
    <property type="term" value="P:protein secretion by the type V secretion system"/>
    <property type="evidence" value="ECO:0007669"/>
    <property type="project" value="TreeGrafter"/>
</dbReference>
<dbReference type="Proteomes" id="UP000244248">
    <property type="component" value="Unassembled WGS sequence"/>
</dbReference>
<feature type="compositionally biased region" description="Pro residues" evidence="1">
    <location>
        <begin position="1"/>
        <end position="10"/>
    </location>
</feature>
<name>A0A2T5MJQ2_9GAMM</name>
<dbReference type="EMBL" id="QANS01000001">
    <property type="protein sequence ID" value="PTU32801.1"/>
    <property type="molecule type" value="Genomic_DNA"/>
</dbReference>
<gene>
    <name evidence="2" type="ORF">CJD38_01400</name>
</gene>
<keyword evidence="3" id="KW-1185">Reference proteome</keyword>
<evidence type="ECO:0000256" key="1">
    <source>
        <dbReference type="SAM" id="MobiDB-lite"/>
    </source>
</evidence>
<dbReference type="GO" id="GO:0098046">
    <property type="term" value="C:type V protein secretion system complex"/>
    <property type="evidence" value="ECO:0007669"/>
    <property type="project" value="TreeGrafter"/>
</dbReference>
<dbReference type="PANTHER" id="PTHR34597:SF3">
    <property type="entry name" value="OUTER MEMBRANE TRANSPORTER CDIB"/>
    <property type="match status" value="1"/>
</dbReference>
<sequence>MSVELPPPATPQQGTVEQLQSQAGSGITVPFQNYQLHVSSGDILNEETVKNAVSLADNLSNAVRNIGAAAYLEGYPASQVTYALSGQDLYVLVVPGKISGIRASEALKPYLNGLETADPMRDSDLEGKRTLASMAADRAGINVFPVFEPDGNGGQVLDFEKNNQASDPTTIRVEFGNPGNRFASRYFGDLEIKTASVWGDEFRVFAREGIQNLDAKGKPGDYHEQNVGWNRVTPWGVFGINGRNINYNYTATGTTTTGPFSTDLLGRIWVGEALWLYPIYSDFNSRWNVQVKVDRTSKEGKVDATGTTSSAVYQRELYTSAEASTSYGSNFAFIGHTWNFTGGVTARKGFGDGDTNVDLTNPPIHGDQGYLLFRPAASLKFFWNNSIATGIEASGQYSSDSVPEQQQWVLGGMGNLTSALPGVIVGDKGYLARVFTEVMLPITDGLELRPKIFVERGSATYSNPNTASQQVDGAQTLTDAGLELGVKFTQLIDASVSYAKSFNDKNITDAVKDASDARLFFRVSIKI</sequence>
<accession>A0A2T5MJQ2</accession>
<dbReference type="Gene3D" id="2.40.160.50">
    <property type="entry name" value="membrane protein fhac: a member of the omp85/tpsb transporter family"/>
    <property type="match status" value="1"/>
</dbReference>
<feature type="region of interest" description="Disordered" evidence="1">
    <location>
        <begin position="1"/>
        <end position="21"/>
    </location>
</feature>
<evidence type="ECO:0008006" key="4">
    <source>
        <dbReference type="Google" id="ProtNLM"/>
    </source>
</evidence>